<dbReference type="AlphaFoldDB" id="A0A4Y3HXU6"/>
<dbReference type="EMBL" id="BJLF01000013">
    <property type="protein sequence ID" value="GEA51855.1"/>
    <property type="molecule type" value="Genomic_DNA"/>
</dbReference>
<dbReference type="RefSeq" id="WP_141346328.1">
    <property type="nucleotide sequence ID" value="NZ_BJLF01000013.1"/>
</dbReference>
<evidence type="ECO:0000313" key="2">
    <source>
        <dbReference type="EMBL" id="GEA51855.1"/>
    </source>
</evidence>
<sequence>MVKKYSVVVLSALLVSGTVLADLSDLADIPSDVLVMDGDEDTMIAPPEQPKVSKARGPMRTSFFTGVEYGESVYEYNGKGSNLVFVIADGGTRISENWRLRYILSEQHAETKGLDQDDGVSINYRIAPRYSKWVNPNFSYFIEPSYYRRTGSSGIENTEWQIKPGMQYALRKHIFFSTLEYKDLNRKRYARDENGWKPTIKEDRDFQRINAEVNYTYRQSTSFNWGLNINGGSTLDNADNVPDIYTRSRNYNIKPFVRLKHFNNITTEVNLRWGRAESGLNWGGSDTTEININNNMQLNRHLRLIANIGYRQATRHTDLGWGDSEGLKGRVGLNISF</sequence>
<organism evidence="2 3">
    <name type="scientific">Vibrio inusitatus NBRC 102082</name>
    <dbReference type="NCBI Taxonomy" id="1219070"/>
    <lineage>
        <taxon>Bacteria</taxon>
        <taxon>Pseudomonadati</taxon>
        <taxon>Pseudomonadota</taxon>
        <taxon>Gammaproteobacteria</taxon>
        <taxon>Vibrionales</taxon>
        <taxon>Vibrionaceae</taxon>
        <taxon>Vibrio</taxon>
    </lineage>
</organism>
<dbReference type="Proteomes" id="UP000318717">
    <property type="component" value="Unassembled WGS sequence"/>
</dbReference>
<keyword evidence="3" id="KW-1185">Reference proteome</keyword>
<evidence type="ECO:0000256" key="1">
    <source>
        <dbReference type="SAM" id="SignalP"/>
    </source>
</evidence>
<reference evidence="2 3" key="1">
    <citation type="submission" date="2019-06" db="EMBL/GenBank/DDBJ databases">
        <title>Whole genome shotgun sequence of Vibrio inusitatus NBRC 102082.</title>
        <authorList>
            <person name="Hosoyama A."/>
            <person name="Uohara A."/>
            <person name="Ohji S."/>
            <person name="Ichikawa N."/>
        </authorList>
    </citation>
    <scope>NUCLEOTIDE SEQUENCE [LARGE SCALE GENOMIC DNA]</scope>
    <source>
        <strain evidence="2 3">NBRC 102082</strain>
    </source>
</reference>
<dbReference type="OrthoDB" id="5861322at2"/>
<name>A0A4Y3HXU6_9VIBR</name>
<protein>
    <submittedName>
        <fullName evidence="2">Uncharacterized protein</fullName>
    </submittedName>
</protein>
<proteinExistence type="predicted"/>
<comment type="caution">
    <text evidence="2">The sequence shown here is derived from an EMBL/GenBank/DDBJ whole genome shotgun (WGS) entry which is preliminary data.</text>
</comment>
<feature type="chain" id="PRO_5021257728" evidence="1">
    <location>
        <begin position="22"/>
        <end position="337"/>
    </location>
</feature>
<accession>A0A4Y3HXU6</accession>
<evidence type="ECO:0000313" key="3">
    <source>
        <dbReference type="Proteomes" id="UP000318717"/>
    </source>
</evidence>
<gene>
    <name evidence="2" type="ORF">VIN01S_26590</name>
</gene>
<keyword evidence="1" id="KW-0732">Signal</keyword>
<feature type="signal peptide" evidence="1">
    <location>
        <begin position="1"/>
        <end position="21"/>
    </location>
</feature>